<evidence type="ECO:0000313" key="10">
    <source>
        <dbReference type="EMBL" id="GMR47481.1"/>
    </source>
</evidence>
<evidence type="ECO:0000256" key="6">
    <source>
        <dbReference type="ARBA" id="ARBA00023033"/>
    </source>
</evidence>
<dbReference type="Gene3D" id="1.10.630.10">
    <property type="entry name" value="Cytochrome P450"/>
    <property type="match status" value="1"/>
</dbReference>
<dbReference type="GO" id="GO:0020037">
    <property type="term" value="F:heme binding"/>
    <property type="evidence" value="ECO:0007669"/>
    <property type="project" value="InterPro"/>
</dbReference>
<comment type="cofactor">
    <cofactor evidence="1 7">
        <name>heme</name>
        <dbReference type="ChEBI" id="CHEBI:30413"/>
    </cofactor>
</comment>
<evidence type="ECO:0000256" key="3">
    <source>
        <dbReference type="ARBA" id="ARBA00022723"/>
    </source>
</evidence>
<comment type="similarity">
    <text evidence="2 8">Belongs to the cytochrome P450 family.</text>
</comment>
<proteinExistence type="inferred from homology"/>
<keyword evidence="9" id="KW-0812">Transmembrane</keyword>
<accession>A0AAN5CN30</accession>
<dbReference type="InterPro" id="IPR001128">
    <property type="entry name" value="Cyt_P450"/>
</dbReference>
<dbReference type="GO" id="GO:0005506">
    <property type="term" value="F:iron ion binding"/>
    <property type="evidence" value="ECO:0007669"/>
    <property type="project" value="InterPro"/>
</dbReference>
<feature type="transmembrane region" description="Helical" evidence="9">
    <location>
        <begin position="20"/>
        <end position="42"/>
    </location>
</feature>
<dbReference type="Pfam" id="PF00067">
    <property type="entry name" value="p450"/>
    <property type="match status" value="1"/>
</dbReference>
<evidence type="ECO:0000256" key="1">
    <source>
        <dbReference type="ARBA" id="ARBA00001971"/>
    </source>
</evidence>
<dbReference type="PANTHER" id="PTHR24284">
    <property type="entry name" value="CYTOCHROME P450 FAMILY"/>
    <property type="match status" value="1"/>
</dbReference>
<feature type="non-terminal residue" evidence="10">
    <location>
        <position position="517"/>
    </location>
</feature>
<keyword evidence="11" id="KW-1185">Reference proteome</keyword>
<reference evidence="11" key="1">
    <citation type="submission" date="2022-10" db="EMBL/GenBank/DDBJ databases">
        <title>Genome assembly of Pristionchus species.</title>
        <authorList>
            <person name="Yoshida K."/>
            <person name="Sommer R.J."/>
        </authorList>
    </citation>
    <scope>NUCLEOTIDE SEQUENCE [LARGE SCALE GENOMIC DNA]</scope>
    <source>
        <strain evidence="11">RS5460</strain>
    </source>
</reference>
<keyword evidence="9" id="KW-0472">Membrane</keyword>
<dbReference type="SUPFAM" id="SSF48264">
    <property type="entry name" value="Cytochrome P450"/>
    <property type="match status" value="1"/>
</dbReference>
<evidence type="ECO:0000313" key="11">
    <source>
        <dbReference type="Proteomes" id="UP001328107"/>
    </source>
</evidence>
<evidence type="ECO:0000256" key="9">
    <source>
        <dbReference type="SAM" id="Phobius"/>
    </source>
</evidence>
<dbReference type="Proteomes" id="UP001328107">
    <property type="component" value="Unassembled WGS sequence"/>
</dbReference>
<protein>
    <recommendedName>
        <fullName evidence="12">Cytochrome P450</fullName>
    </recommendedName>
</protein>
<dbReference type="PROSITE" id="PS00086">
    <property type="entry name" value="CYTOCHROME_P450"/>
    <property type="match status" value="1"/>
</dbReference>
<dbReference type="PRINTS" id="PR00463">
    <property type="entry name" value="EP450I"/>
</dbReference>
<keyword evidence="5 7" id="KW-0408">Iron</keyword>
<dbReference type="GO" id="GO:0004497">
    <property type="term" value="F:monooxygenase activity"/>
    <property type="evidence" value="ECO:0007669"/>
    <property type="project" value="UniProtKB-KW"/>
</dbReference>
<keyword evidence="3 7" id="KW-0479">Metal-binding</keyword>
<keyword evidence="7 8" id="KW-0349">Heme</keyword>
<dbReference type="FunFam" id="1.10.630.10:FF:000036">
    <property type="entry name" value="CYtochrome P450 family"/>
    <property type="match status" value="1"/>
</dbReference>
<gene>
    <name evidence="10" type="ORF">PMAYCL1PPCAC_17676</name>
</gene>
<dbReference type="PANTHER" id="PTHR24284:SF1">
    <property type="entry name" value="CYTOCHROME P450 FAMILY"/>
    <property type="match status" value="1"/>
</dbReference>
<dbReference type="InterPro" id="IPR017972">
    <property type="entry name" value="Cyt_P450_CS"/>
</dbReference>
<organism evidence="10 11">
    <name type="scientific">Pristionchus mayeri</name>
    <dbReference type="NCBI Taxonomy" id="1317129"/>
    <lineage>
        <taxon>Eukaryota</taxon>
        <taxon>Metazoa</taxon>
        <taxon>Ecdysozoa</taxon>
        <taxon>Nematoda</taxon>
        <taxon>Chromadorea</taxon>
        <taxon>Rhabditida</taxon>
        <taxon>Rhabditina</taxon>
        <taxon>Diplogasteromorpha</taxon>
        <taxon>Diplogasteroidea</taxon>
        <taxon>Neodiplogasteridae</taxon>
        <taxon>Pristionchus</taxon>
    </lineage>
</organism>
<name>A0AAN5CN30_9BILA</name>
<comment type="caution">
    <text evidence="10">The sequence shown here is derived from an EMBL/GenBank/DDBJ whole genome shotgun (WGS) entry which is preliminary data.</text>
</comment>
<dbReference type="InterPro" id="IPR002401">
    <property type="entry name" value="Cyt_P450_E_grp-I"/>
</dbReference>
<evidence type="ECO:0000256" key="5">
    <source>
        <dbReference type="ARBA" id="ARBA00023004"/>
    </source>
</evidence>
<evidence type="ECO:0000256" key="8">
    <source>
        <dbReference type="RuleBase" id="RU000461"/>
    </source>
</evidence>
<keyword evidence="4 8" id="KW-0560">Oxidoreductase</keyword>
<feature type="non-terminal residue" evidence="10">
    <location>
        <position position="1"/>
    </location>
</feature>
<evidence type="ECO:0000256" key="4">
    <source>
        <dbReference type="ARBA" id="ARBA00023002"/>
    </source>
</evidence>
<evidence type="ECO:0008006" key="12">
    <source>
        <dbReference type="Google" id="ProtNLM"/>
    </source>
</evidence>
<dbReference type="EMBL" id="BTRK01000004">
    <property type="protein sequence ID" value="GMR47481.1"/>
    <property type="molecule type" value="Genomic_DNA"/>
</dbReference>
<keyword evidence="6 8" id="KW-0503">Monooxygenase</keyword>
<dbReference type="InterPro" id="IPR036396">
    <property type="entry name" value="Cyt_P450_sf"/>
</dbReference>
<dbReference type="PRINTS" id="PR00385">
    <property type="entry name" value="P450"/>
</dbReference>
<sequence>PLITNSLLLPSLPLPSLSLPFLILLLQMIGAIVIGLLVLYILRFYQNVRRYPKGPLPLPLIGNFHQVKPEDLHLFFEECHSKFGDVFTVWTPRPMVVIMEYEHIREALIKNGDAFLGRNHGFPECTTMVIPNGGITFAEGESWARQRKASVAILKQFGMGGGLMENHVRQATESFVAHLSSHPNLDQVDFRWPLQIFVANVINKMLFNYEYDYGGSCKRLMRIADLFTYLVEDARSNPLVLFSMQYDWLAKVPFLGWRAVGQYKDIVAKMHAHIREDIDECMKRFNDDGESDCFVHAYKRMAEDDPKELNEDQLVNVCLDLFLAGMETVTTTLRWAVLYLAKHQSAQSRIRDEIRSLCPSGSAAMADRLRLPFTAATIHEIQRTANMIPQNVAKRTLRNVEIAGVFIPEDTLVQAQFYNVHKFGFDSSNEFRPERFLSEDGAQINKRAVEYLAPFGMGRRICAGESLARCELFMLVTSLISNFQLNPPLEGEIDLSPIPAVFLLPHTNLLQVIPLRK</sequence>
<keyword evidence="9" id="KW-1133">Transmembrane helix</keyword>
<evidence type="ECO:0000256" key="7">
    <source>
        <dbReference type="PIRSR" id="PIRSR602401-1"/>
    </source>
</evidence>
<dbReference type="AlphaFoldDB" id="A0AAN5CN30"/>
<evidence type="ECO:0000256" key="2">
    <source>
        <dbReference type="ARBA" id="ARBA00010617"/>
    </source>
</evidence>
<feature type="binding site" description="axial binding residue" evidence="7">
    <location>
        <position position="462"/>
    </location>
    <ligand>
        <name>heme</name>
        <dbReference type="ChEBI" id="CHEBI:30413"/>
    </ligand>
    <ligandPart>
        <name>Fe</name>
        <dbReference type="ChEBI" id="CHEBI:18248"/>
    </ligandPart>
</feature>
<dbReference type="GO" id="GO:0016705">
    <property type="term" value="F:oxidoreductase activity, acting on paired donors, with incorporation or reduction of molecular oxygen"/>
    <property type="evidence" value="ECO:0007669"/>
    <property type="project" value="InterPro"/>
</dbReference>